<evidence type="ECO:0000256" key="2">
    <source>
        <dbReference type="ARBA" id="ARBA00008685"/>
    </source>
</evidence>
<reference evidence="16" key="1">
    <citation type="submission" date="2023-05" db="EMBL/GenBank/DDBJ databases">
        <authorList>
            <person name="Huff M."/>
        </authorList>
    </citation>
    <scope>NUCLEOTIDE SEQUENCE</scope>
</reference>
<evidence type="ECO:0000256" key="13">
    <source>
        <dbReference type="PIRNR" id="PIRNR037090"/>
    </source>
</evidence>
<dbReference type="Proteomes" id="UP000834106">
    <property type="component" value="Chromosome 18"/>
</dbReference>
<organism evidence="16 17">
    <name type="scientific">Fraxinus pennsylvanica</name>
    <dbReference type="NCBI Taxonomy" id="56036"/>
    <lineage>
        <taxon>Eukaryota</taxon>
        <taxon>Viridiplantae</taxon>
        <taxon>Streptophyta</taxon>
        <taxon>Embryophyta</taxon>
        <taxon>Tracheophyta</taxon>
        <taxon>Spermatophyta</taxon>
        <taxon>Magnoliopsida</taxon>
        <taxon>eudicotyledons</taxon>
        <taxon>Gunneridae</taxon>
        <taxon>Pentapetalae</taxon>
        <taxon>asterids</taxon>
        <taxon>lamiids</taxon>
        <taxon>Lamiales</taxon>
        <taxon>Oleaceae</taxon>
        <taxon>Oleeae</taxon>
        <taxon>Fraxinus</taxon>
    </lineage>
</organism>
<dbReference type="InterPro" id="IPR028082">
    <property type="entry name" value="Peripla_BP_I"/>
</dbReference>
<evidence type="ECO:0000256" key="11">
    <source>
        <dbReference type="ARBA" id="ARBA00023286"/>
    </source>
</evidence>
<feature type="transmembrane region" description="Helical" evidence="14">
    <location>
        <begin position="637"/>
        <end position="655"/>
    </location>
</feature>
<dbReference type="SMART" id="SM00079">
    <property type="entry name" value="PBPe"/>
    <property type="match status" value="1"/>
</dbReference>
<comment type="subcellular location">
    <subcellularLocation>
        <location evidence="1">Membrane</location>
        <topology evidence="1">Multi-pass membrane protein</topology>
    </subcellularLocation>
</comment>
<keyword evidence="17" id="KW-1185">Reference proteome</keyword>
<evidence type="ECO:0000256" key="4">
    <source>
        <dbReference type="ARBA" id="ARBA00022692"/>
    </source>
</evidence>
<feature type="domain" description="Ionotropic glutamate receptor C-terminal" evidence="15">
    <location>
        <begin position="456"/>
        <end position="790"/>
    </location>
</feature>
<keyword evidence="11 13" id="KW-1071">Ligand-gated ion channel</keyword>
<dbReference type="InterPro" id="IPR019594">
    <property type="entry name" value="Glu/Gly-bd"/>
</dbReference>
<feature type="transmembrane region" description="Helical" evidence="14">
    <location>
        <begin position="577"/>
        <end position="595"/>
    </location>
</feature>
<dbReference type="Gene3D" id="3.40.190.10">
    <property type="entry name" value="Periplasmic binding protein-like II"/>
    <property type="match status" value="2"/>
</dbReference>
<dbReference type="EMBL" id="OU503053">
    <property type="protein sequence ID" value="CAI9782035.1"/>
    <property type="molecule type" value="Genomic_DNA"/>
</dbReference>
<evidence type="ECO:0000256" key="3">
    <source>
        <dbReference type="ARBA" id="ARBA00022448"/>
    </source>
</evidence>
<evidence type="ECO:0000256" key="12">
    <source>
        <dbReference type="ARBA" id="ARBA00023303"/>
    </source>
</evidence>
<evidence type="ECO:0000256" key="8">
    <source>
        <dbReference type="ARBA" id="ARBA00023136"/>
    </source>
</evidence>
<dbReference type="InterPro" id="IPR001320">
    <property type="entry name" value="Iontro_rcpt_C"/>
</dbReference>
<keyword evidence="6 14" id="KW-1133">Transmembrane helix</keyword>
<dbReference type="CDD" id="cd13686">
    <property type="entry name" value="GluR_Plant"/>
    <property type="match status" value="1"/>
</dbReference>
<dbReference type="PIRSF" id="PIRSF037090">
    <property type="entry name" value="Iontro_Glu-like_rcpt_pln"/>
    <property type="match status" value="1"/>
</dbReference>
<dbReference type="AlphaFoldDB" id="A0AAD2EBV8"/>
<dbReference type="SUPFAM" id="SSF53822">
    <property type="entry name" value="Periplasmic binding protein-like I"/>
    <property type="match status" value="1"/>
</dbReference>
<dbReference type="InterPro" id="IPR044440">
    <property type="entry name" value="GABAb_receptor_plant_PBP1"/>
</dbReference>
<dbReference type="FunFam" id="1.10.287.70:FF:000037">
    <property type="entry name" value="Glutamate receptor"/>
    <property type="match status" value="1"/>
</dbReference>
<sequence>MPFDLSSSKAGSKVSGFLSLVLASFLFAICLGLVVEAEHSSTNIGAIIDVDSRVGKEQKMAMIMAVQNFNNNSRNHRLKIYFRKTSEDPVQTVSTAEELIGRKQVQVIIGTRTWEEAALAADVGKKAQVPVLSLAAASSTLPSTQNRWPFLVQMATDSKEQINCIADIVNSYHWRKIITIHEDNSYFANSESHITLSKALENVSSIEYDLTLPPFYSLTDPKRYVREEVAKLKTKQSRVFIVLQSSLPLATHLLREAKENGLMGRDSVWILTDSISDLLDSVDPSFISSTQGAIGIKSYYSESNRHFLDLKDQFRKNFSWTYPDEVNLDPGIHALKAYDSITAIAEAVKELGMNSTSRPKLLLNEIQSSNFIGLSGEIRFHGGKLQRKSTFKIVNIVNTTYKELGIWSSKFGFSERSVEEKGSGVIGEFLSSVNWPGELDRVPKGWAMPTAADPMKIGVPENHLPFTIWNKTSNESNDNEFDGFCIKLFEEVVKELSKCYTLHYKFVPFNGSHNELVENVRNKKFAAAVGDITILTNRSKSVEFTLPFMESDLQMMVPVKSEPQMALMFVKPFTRNMWMVTLAILFYTMFVVWFIEHQTNEEFKGSRKHQLGTAMWFTFSSLFFVHKEKIKSNYTKLVVVVWLFVVLVLSSSYKASLTSMLTVSRLEPSVTGLDLIKSTNASVGVDNASFVKDYLRDVLELKNIKIISDYNKFPEEFKRESISAAFLDAPHQKVFLNEHCKDYTVTGPTYSFGGLGFVFQKGSPIARDVSEAILTLMETGRIKELENEYHLGSSDNCSNSGTESLSLKSFWGLFLVSVAISTLCLLIYILELLKKKSQDSQVHSYDLAQNVQGVLPDTMASLAQFFHGGRPKPLTRRSTFT</sequence>
<evidence type="ECO:0000256" key="1">
    <source>
        <dbReference type="ARBA" id="ARBA00004141"/>
    </source>
</evidence>
<keyword evidence="5" id="KW-0732">Signal</keyword>
<evidence type="ECO:0000256" key="9">
    <source>
        <dbReference type="ARBA" id="ARBA00023170"/>
    </source>
</evidence>
<keyword evidence="9 13" id="KW-0675">Receptor</keyword>
<evidence type="ECO:0000313" key="16">
    <source>
        <dbReference type="EMBL" id="CAI9782035.1"/>
    </source>
</evidence>
<comment type="similarity">
    <text evidence="2 13">Belongs to the glutamate-gated ion channel (TC 1.A.10.1) family.</text>
</comment>
<keyword evidence="10" id="KW-0325">Glycoprotein</keyword>
<accession>A0AAD2EBV8</accession>
<gene>
    <name evidence="16" type="ORF">FPE_LOCUS29465</name>
</gene>
<dbReference type="InterPro" id="IPR001828">
    <property type="entry name" value="ANF_lig-bd_rcpt"/>
</dbReference>
<evidence type="ECO:0000313" key="17">
    <source>
        <dbReference type="Proteomes" id="UP000834106"/>
    </source>
</evidence>
<evidence type="ECO:0000256" key="5">
    <source>
        <dbReference type="ARBA" id="ARBA00022729"/>
    </source>
</evidence>
<protein>
    <recommendedName>
        <fullName evidence="13">Glutamate receptor</fullName>
    </recommendedName>
</protein>
<evidence type="ECO:0000259" key="15">
    <source>
        <dbReference type="SMART" id="SM00079"/>
    </source>
</evidence>
<evidence type="ECO:0000256" key="10">
    <source>
        <dbReference type="ARBA" id="ARBA00023180"/>
    </source>
</evidence>
<keyword evidence="3 13" id="KW-0813">Transport</keyword>
<dbReference type="PANTHER" id="PTHR18966">
    <property type="entry name" value="IONOTROPIC GLUTAMATE RECEPTOR"/>
    <property type="match status" value="1"/>
</dbReference>
<keyword evidence="8 13" id="KW-0472">Membrane</keyword>
<feature type="transmembrane region" description="Helical" evidence="14">
    <location>
        <begin position="810"/>
        <end position="830"/>
    </location>
</feature>
<dbReference type="Gene3D" id="3.40.50.2300">
    <property type="match status" value="2"/>
</dbReference>
<dbReference type="Gene3D" id="1.10.287.70">
    <property type="match status" value="1"/>
</dbReference>
<dbReference type="GO" id="GO:0016020">
    <property type="term" value="C:membrane"/>
    <property type="evidence" value="ECO:0007669"/>
    <property type="project" value="UniProtKB-SubCell"/>
</dbReference>
<feature type="transmembrane region" description="Helical" evidence="14">
    <location>
        <begin position="14"/>
        <end position="35"/>
    </location>
</feature>
<evidence type="ECO:0000256" key="7">
    <source>
        <dbReference type="ARBA" id="ARBA00023065"/>
    </source>
</evidence>
<dbReference type="SUPFAM" id="SSF53850">
    <property type="entry name" value="Periplasmic binding protein-like II"/>
    <property type="match status" value="1"/>
</dbReference>
<dbReference type="GO" id="GO:0015276">
    <property type="term" value="F:ligand-gated monoatomic ion channel activity"/>
    <property type="evidence" value="ECO:0007669"/>
    <property type="project" value="InterPro"/>
</dbReference>
<evidence type="ECO:0000256" key="6">
    <source>
        <dbReference type="ARBA" id="ARBA00022989"/>
    </source>
</evidence>
<name>A0AAD2EBV8_9LAMI</name>
<keyword evidence="7 13" id="KW-0406">Ion transport</keyword>
<dbReference type="Pfam" id="PF01094">
    <property type="entry name" value="ANF_receptor"/>
    <property type="match status" value="1"/>
</dbReference>
<keyword evidence="4 14" id="KW-0812">Transmembrane</keyword>
<dbReference type="Pfam" id="PF10613">
    <property type="entry name" value="Lig_chan-Glu_bd"/>
    <property type="match status" value="1"/>
</dbReference>
<dbReference type="InterPro" id="IPR015683">
    <property type="entry name" value="Ionotropic_Glu_rcpt"/>
</dbReference>
<dbReference type="CDD" id="cd19990">
    <property type="entry name" value="PBP1_GABAb_receptor_plant"/>
    <property type="match status" value="1"/>
</dbReference>
<dbReference type="InterPro" id="IPR017103">
    <property type="entry name" value="Iontropic_Glu_rcpt_pln"/>
</dbReference>
<evidence type="ECO:0000256" key="14">
    <source>
        <dbReference type="SAM" id="Phobius"/>
    </source>
</evidence>
<proteinExistence type="inferred from homology"/>
<comment type="function">
    <text evidence="13">Glutamate-gated receptor that probably acts as non-selective cation channel.</text>
</comment>
<dbReference type="Pfam" id="PF00060">
    <property type="entry name" value="Lig_chan"/>
    <property type="match status" value="1"/>
</dbReference>
<keyword evidence="12 13" id="KW-0407">Ion channel</keyword>
<dbReference type="FunFam" id="3.40.50.2300:FF:000188">
    <property type="entry name" value="Glutamate receptor"/>
    <property type="match status" value="1"/>
</dbReference>